<dbReference type="AlphaFoldDB" id="A0A4V3FSZ7"/>
<dbReference type="PANTHER" id="PTHR45982:SF1">
    <property type="entry name" value="REGULATOR OF CHROMOSOME CONDENSATION"/>
    <property type="match status" value="1"/>
</dbReference>
<gene>
    <name evidence="1" type="ORF">EDF87_10427</name>
</gene>
<protein>
    <recommendedName>
        <fullName evidence="3">Alpha-tubulin suppressor-like RCC1 family protein</fullName>
    </recommendedName>
</protein>
<dbReference type="PANTHER" id="PTHR45982">
    <property type="entry name" value="REGULATOR OF CHROMOSOME CONDENSATION"/>
    <property type="match status" value="1"/>
</dbReference>
<evidence type="ECO:0000313" key="2">
    <source>
        <dbReference type="Proteomes" id="UP000295804"/>
    </source>
</evidence>
<organism evidence="1 2">
    <name type="scientific">Pseudomonas helmanticensis</name>
    <dbReference type="NCBI Taxonomy" id="1471381"/>
    <lineage>
        <taxon>Bacteria</taxon>
        <taxon>Pseudomonadati</taxon>
        <taxon>Pseudomonadota</taxon>
        <taxon>Gammaproteobacteria</taxon>
        <taxon>Pseudomonadales</taxon>
        <taxon>Pseudomonadaceae</taxon>
        <taxon>Pseudomonas</taxon>
    </lineage>
</organism>
<dbReference type="SUPFAM" id="SSF50985">
    <property type="entry name" value="RCC1/BLIP-II"/>
    <property type="match status" value="1"/>
</dbReference>
<comment type="caution">
    <text evidence="1">The sequence shown here is derived from an EMBL/GenBank/DDBJ whole genome shotgun (WGS) entry which is preliminary data.</text>
</comment>
<dbReference type="InterPro" id="IPR051553">
    <property type="entry name" value="Ran_GTPase-activating"/>
</dbReference>
<dbReference type="InterPro" id="IPR009091">
    <property type="entry name" value="RCC1/BLIP-II"/>
</dbReference>
<evidence type="ECO:0008006" key="3">
    <source>
        <dbReference type="Google" id="ProtNLM"/>
    </source>
</evidence>
<dbReference type="EMBL" id="SOCQ01000004">
    <property type="protein sequence ID" value="TDV49381.1"/>
    <property type="molecule type" value="Genomic_DNA"/>
</dbReference>
<evidence type="ECO:0000313" key="1">
    <source>
        <dbReference type="EMBL" id="TDV49381.1"/>
    </source>
</evidence>
<dbReference type="Proteomes" id="UP000295804">
    <property type="component" value="Unassembled WGS sequence"/>
</dbReference>
<accession>A0A4V3FSZ7</accession>
<proteinExistence type="predicted"/>
<name>A0A4V3FSZ7_9PSED</name>
<dbReference type="Gene3D" id="2.130.10.30">
    <property type="entry name" value="Regulator of chromosome condensation 1/beta-lactamase-inhibitor protein II"/>
    <property type="match status" value="2"/>
</dbReference>
<sequence length="1181" mass="127181">MSTTAPQALKSLYIPAMTTLKPTEHYAGGIPIRAVENGLQIIVPAWYSMDLGHKVEVFCFGTVLSKTLEHASELNRDVVFTLAKGFVVDGDAADIYYKITIKNQVPEESKPRWTLLVKLTRPGEYDDIGGDDGHSDFNFTLDRYVVDDKFMPNDVVTMRIVTYRNLTKYDRIRCRWGSQEVVHDVTPEQALDPLNHPIDIFFNYNLIKAAGDGSAVAVAFQVVDRCGNYPDERAPWSALQRVVVDMNGDRLDSPLVLVKGQPTDRVDLDTLGDDDVIVRVYTTAKDFTVKDEVLLTWTGTPAQGPQIIVGPLSKTVDFVPFQLDFIIPNEAVRAIAKGSASVGFIRRREGESDRPSKNASVSVVGDISQLLAPTVDEAPGGTLPVDTPWATVSAPWYVGRNGSDLLNVIWEAKAPGGDPVYYEDPRPVGNVAEGEPVLRNVSKTEIQRFDGLSVKVYYVVTNRDNLLLSVRESLPFIMQVGVAKPTFDRPEVVEADDNDVLDPDNVPPTGATLVLTHTGTQDKDRFNFNWKGSASGGSFSDHIDLIPVTAGKPVRVTVPKQYVTANRDGTVTADYKIERGGETLGYSQELKLRIGVVEFKLPVATFSEATGAQKDQLNPDDIYPNGATVVIAATALLKEDDEITVTVEGKTTTTHPHKVLWAEAGKELTSIKIPHARIEAEDGGEIALSYKVDRKAGGTDGPSDPTVYDVRKVVVKDKLKVLGARLNHNRYEAFGTTRILSAFSDTDQPIEAEWKYSSDIDWKTASTWSDDSPNEPLHVRTADAQLTLNPVNITANGSAILAQRDEGDLVGWGKAESGANIPPHIALLKDIVGVSATNADFAIRRADGEVLAWGGGGGGDMGNTNPFGFTEVIGNLAAFAGLKGTGAITTWGSEDSGGTLPAPISALTDIVRLFSNTWNFAALRANGKVVAWGRTQPGGGMPPEIGDLTDIATLLGNNVDFAGLRNHGQLVSWSIESNGGELPQAIADLTDVIELSASSAKAFTAKRITGQLVAWGSESFGGTIDPVIAELKDIVEVSSTANAFAARRTNGRVMAWGSELNGGKIPPEIALMDDIVQVCGSSLAFAALRKNGTVVAWGNANYGGDVSPLADQLVKVQALYSGHASFIALTADGRVVTWGDPRFGGDSSAVQDRLRGQVSYLASPVSRGLALKARRFKEGGR</sequence>
<dbReference type="RefSeq" id="WP_244294873.1">
    <property type="nucleotide sequence ID" value="NZ_SOCQ01000004.1"/>
</dbReference>
<reference evidence="1 2" key="1">
    <citation type="submission" date="2019-03" db="EMBL/GenBank/DDBJ databases">
        <title>Genomic analyses of the natural microbiome of Caenorhabditis elegans.</title>
        <authorList>
            <person name="Samuel B."/>
        </authorList>
    </citation>
    <scope>NUCLEOTIDE SEQUENCE [LARGE SCALE GENOMIC DNA]</scope>
    <source>
        <strain evidence="1 2">BIGb0525</strain>
    </source>
</reference>